<evidence type="ECO:0000313" key="3">
    <source>
        <dbReference type="Proteomes" id="UP000024837"/>
    </source>
</evidence>
<accession>W7HTU9</accession>
<reference evidence="2 3" key="1">
    <citation type="submission" date="2013-05" db="EMBL/GenBank/DDBJ databases">
        <title>Drechslerella stenobrocha genome reveals carnivorous origination and mechanical trapping mechanism of predatory fungi.</title>
        <authorList>
            <person name="Liu X."/>
            <person name="Zhang W."/>
            <person name="Liu K."/>
        </authorList>
    </citation>
    <scope>NUCLEOTIDE SEQUENCE [LARGE SCALE GENOMIC DNA]</scope>
    <source>
        <strain evidence="2 3">248</strain>
    </source>
</reference>
<gene>
    <name evidence="2" type="ORF">DRE_07514</name>
</gene>
<dbReference type="AlphaFoldDB" id="W7HTU9"/>
<keyword evidence="3" id="KW-1185">Reference proteome</keyword>
<sequence length="77" mass="7996">MPAPPSFDAPIPTSPYNNAYSQQVAHRQALLQRSQANTLNHPAANGSVSGGGSSSGASPADCKSLVGGRFKIYPREL</sequence>
<evidence type="ECO:0000313" key="2">
    <source>
        <dbReference type="EMBL" id="EWC43482.1"/>
    </source>
</evidence>
<evidence type="ECO:0000256" key="1">
    <source>
        <dbReference type="SAM" id="MobiDB-lite"/>
    </source>
</evidence>
<dbReference type="Proteomes" id="UP000024837">
    <property type="component" value="Unassembled WGS sequence"/>
</dbReference>
<proteinExistence type="predicted"/>
<dbReference type="EMBL" id="KI966460">
    <property type="protein sequence ID" value="EWC43482.1"/>
    <property type="molecule type" value="Genomic_DNA"/>
</dbReference>
<dbReference type="HOGENOM" id="CLU_167705_0_0_1"/>
<dbReference type="OrthoDB" id="5379679at2759"/>
<feature type="region of interest" description="Disordered" evidence="1">
    <location>
        <begin position="35"/>
        <end position="61"/>
    </location>
</feature>
<protein>
    <submittedName>
        <fullName evidence="2">Uncharacterized protein</fullName>
    </submittedName>
</protein>
<name>W7HTU9_9PEZI</name>
<organism evidence="2 3">
    <name type="scientific">Drechslerella stenobrocha 248</name>
    <dbReference type="NCBI Taxonomy" id="1043628"/>
    <lineage>
        <taxon>Eukaryota</taxon>
        <taxon>Fungi</taxon>
        <taxon>Dikarya</taxon>
        <taxon>Ascomycota</taxon>
        <taxon>Pezizomycotina</taxon>
        <taxon>Orbiliomycetes</taxon>
        <taxon>Orbiliales</taxon>
        <taxon>Orbiliaceae</taxon>
        <taxon>Drechslerella</taxon>
    </lineage>
</organism>